<sequence>MTRPDGTVSRTPQGRYLYERLEEKAFQRMCGALLAHAFPDVTCMPVGQSDGGRDAVRREPGGPYVVYQVKWSANAIRSPVAWLNAAIKGEADNIRRLVREGATQYHLMTSVDGTSAPDRGTMDRLDERLAEYSAEFGIPMRCWWRADIDARLNSAPETLLWAYADMLAGWDLMRYLIEAPRLRERETQLRDLVVKVVATQWDEDSKVKFKQVDLDSYALADLYVDVVAERIAMPRAVGVARGRRDGLEELGGVVGYLLRTDLPLTLIRGAPGQGKSTLSQYLCQLHREAFLPGKESGTPIGASAFEVKKRRVPLRVDLRDYAAWLAGNDPFDVSESVTDGGRGRRRSRSIESFLAALMRVKSGDLPVAIGDVHDVIARFPLLLVLDGLDEVASAEVRSEVVSRIDELCARLGANDWPPQVVVTTRPNSSGLAEPSADRFETIALRPLEFVLRREYLDKWADSRGLSVADRGALTRIFVTRSAEPHIAQLAENPMQLTILLYLIQKRGDSIPDERTELYRSYMETFLDREAAKSPAVHRHRKDLEEVTAYLGWHFQMLAESAASNGQLSIKEIKRAILNYLHDVRKDVGLVDELFTAVTDRVWALTSKEQGTFRFDVQPVQEYFAANHLYNVAGAELPKFDGSEVFRALIRRPYWFNTCRFYAGFAAVRELAALAEMLEEEVHRTTPVVGGPVVRGLITHTRKVAWTLLADGVFVARRSSQARVARLITDDLSVRLLVHALGVDHDLPAMAEDRGGGLFMKALLEAIADRPHDPINKLRGHLLEHLVRSSQGDAGEVVARWWRSGVETAAGTEDEAAWMYYGKHVPPGIPLPEHLVSRLVLDDPRSVVAAMEAGLALPEDSAQARQSLRAALDGQCSDAVPRDGLNEADDLVSLFAAGRFRQKAHSYLPDGLPDTGHPLYTLGNEFARRVAKRLIARDGRYERVFKATHTGKGQKDTTSVWGNTARELAAIHGPCLLAAEIALIGAALPANAVKTGGDITPGSSALGPQADYGRLIRDVRHQRANQRWWVDLFYAHSDALSHITWALALLAMADTAVVARCLDFVDETVRSVTAEELRGLRLASSRIGAFGVSRRLQRSILDDLAAHTVDTALLVLHHTAEVDRVDTLDRLPDEMLGSMIDLEPCSWPAVRAIGQRMIEAPSLERCDLLRSSGPFNPVGAARPSSVPEYLIQDILATPADVPIEWLLQSELHCSEQFDESTLGDLASAESWFG</sequence>
<evidence type="ECO:0000313" key="2">
    <source>
        <dbReference type="Proteomes" id="UP000006281"/>
    </source>
</evidence>
<evidence type="ECO:0008006" key="3">
    <source>
        <dbReference type="Google" id="ProtNLM"/>
    </source>
</evidence>
<dbReference type="RefSeq" id="WP_015103075.1">
    <property type="nucleotide sequence ID" value="NC_019673.1"/>
</dbReference>
<dbReference type="AlphaFoldDB" id="K0K8I2"/>
<reference evidence="1 2" key="1">
    <citation type="journal article" date="2012" name="BMC Genomics">
        <title>Complete genome sequence of Saccharothrix espanaensis DSM 44229T and comparison to the other completely sequenced Pseudonocardiaceae.</title>
        <authorList>
            <person name="Strobel T."/>
            <person name="Al-Dilaimi A."/>
            <person name="Blom J."/>
            <person name="Gessner A."/>
            <person name="Kalinowski J."/>
            <person name="Luzhetska M."/>
            <person name="Puhler A."/>
            <person name="Szczepanowski R."/>
            <person name="Bechthold A."/>
            <person name="Ruckert C."/>
        </authorList>
    </citation>
    <scope>NUCLEOTIDE SEQUENCE [LARGE SCALE GENOMIC DNA]</scope>
    <source>
        <strain evidence="2">ATCC 51144 / DSM 44229 / JCM 9112 / NBRC 15066 / NRRL 15764</strain>
    </source>
</reference>
<keyword evidence="2" id="KW-1185">Reference proteome</keyword>
<name>K0K8I2_SACES</name>
<dbReference type="OrthoDB" id="5379188at2"/>
<dbReference type="InterPro" id="IPR027417">
    <property type="entry name" value="P-loop_NTPase"/>
</dbReference>
<dbReference type="SUPFAM" id="SSF52540">
    <property type="entry name" value="P-loop containing nucleoside triphosphate hydrolases"/>
    <property type="match status" value="1"/>
</dbReference>
<dbReference type="Proteomes" id="UP000006281">
    <property type="component" value="Chromosome"/>
</dbReference>
<dbReference type="STRING" id="1179773.BN6_57050"/>
<organism evidence="1 2">
    <name type="scientific">Saccharothrix espanaensis (strain ATCC 51144 / DSM 44229 / JCM 9112 / NBRC 15066 / NRRL 15764)</name>
    <dbReference type="NCBI Taxonomy" id="1179773"/>
    <lineage>
        <taxon>Bacteria</taxon>
        <taxon>Bacillati</taxon>
        <taxon>Actinomycetota</taxon>
        <taxon>Actinomycetes</taxon>
        <taxon>Pseudonocardiales</taxon>
        <taxon>Pseudonocardiaceae</taxon>
        <taxon>Saccharothrix</taxon>
    </lineage>
</organism>
<dbReference type="PATRIC" id="fig|1179773.3.peg.5740"/>
<dbReference type="Gene3D" id="3.40.50.300">
    <property type="entry name" value="P-loop containing nucleotide triphosphate hydrolases"/>
    <property type="match status" value="1"/>
</dbReference>
<gene>
    <name evidence="1" type="ordered locus">BN6_57050</name>
</gene>
<evidence type="ECO:0000313" key="1">
    <source>
        <dbReference type="EMBL" id="CCH32963.1"/>
    </source>
</evidence>
<dbReference type="EMBL" id="HE804045">
    <property type="protein sequence ID" value="CCH32963.1"/>
    <property type="molecule type" value="Genomic_DNA"/>
</dbReference>
<dbReference type="KEGG" id="sesp:BN6_57050"/>
<dbReference type="eggNOG" id="COG5635">
    <property type="taxonomic scope" value="Bacteria"/>
</dbReference>
<proteinExistence type="predicted"/>
<dbReference type="HOGENOM" id="CLU_269466_0_0_11"/>
<accession>K0K8I2</accession>
<protein>
    <recommendedName>
        <fullName evidence="3">NACHT domain-containing protein</fullName>
    </recommendedName>
</protein>